<comment type="caution">
    <text evidence="2">The sequence shown here is derived from an EMBL/GenBank/DDBJ whole genome shotgun (WGS) entry which is preliminary data.</text>
</comment>
<keyword evidence="1" id="KW-1133">Transmembrane helix</keyword>
<organism evidence="2 3">
    <name type="scientific">Polaribacter reichenbachii</name>
    <dbReference type="NCBI Taxonomy" id="996801"/>
    <lineage>
        <taxon>Bacteria</taxon>
        <taxon>Pseudomonadati</taxon>
        <taxon>Bacteroidota</taxon>
        <taxon>Flavobacteriia</taxon>
        <taxon>Flavobacteriales</taxon>
        <taxon>Flavobacteriaceae</taxon>
    </lineage>
</organism>
<feature type="transmembrane region" description="Helical" evidence="1">
    <location>
        <begin position="132"/>
        <end position="151"/>
    </location>
</feature>
<name>A0A1B8TVW1_9FLAO</name>
<feature type="transmembrane region" description="Helical" evidence="1">
    <location>
        <begin position="83"/>
        <end position="101"/>
    </location>
</feature>
<sequence>MFNMKSNKILSIFIAAIAIIGGILFIRIFMEDAEVIETNVDVANSVVSPLIYYSTWLFLAGVIITVVLSLVSLVRNPENLKKTLGGLAVLAVLLVIAYFLSDSNAVYDANGIGVLPGGEEGSSTNHWVGTGIWYSVILGVIAGGFFIWDLLKGLVKS</sequence>
<dbReference type="KEGG" id="prn:BW723_02585"/>
<dbReference type="AlphaFoldDB" id="A0A1B8TVW1"/>
<evidence type="ECO:0000256" key="1">
    <source>
        <dbReference type="SAM" id="Phobius"/>
    </source>
</evidence>
<evidence type="ECO:0000313" key="3">
    <source>
        <dbReference type="Proteomes" id="UP000092612"/>
    </source>
</evidence>
<keyword evidence="1" id="KW-0472">Membrane</keyword>
<proteinExistence type="predicted"/>
<gene>
    <name evidence="2" type="ORF">LPB301_13115</name>
</gene>
<keyword evidence="3" id="KW-1185">Reference proteome</keyword>
<feature type="transmembrane region" description="Helical" evidence="1">
    <location>
        <begin position="12"/>
        <end position="30"/>
    </location>
</feature>
<feature type="transmembrane region" description="Helical" evidence="1">
    <location>
        <begin position="50"/>
        <end position="71"/>
    </location>
</feature>
<dbReference type="Proteomes" id="UP000092612">
    <property type="component" value="Unassembled WGS sequence"/>
</dbReference>
<accession>A0A1B8TVW1</accession>
<dbReference type="STRING" id="996801.BW723_02585"/>
<dbReference type="EMBL" id="LSFL01000035">
    <property type="protein sequence ID" value="OBY63732.1"/>
    <property type="molecule type" value="Genomic_DNA"/>
</dbReference>
<reference evidence="3" key="1">
    <citation type="submission" date="2016-02" db="EMBL/GenBank/DDBJ databases">
        <title>Paenibacillus sp. LPB0068, isolated from Crassostrea gigas.</title>
        <authorList>
            <person name="Shin S.-K."/>
            <person name="Yi H."/>
        </authorList>
    </citation>
    <scope>NUCLEOTIDE SEQUENCE [LARGE SCALE GENOMIC DNA]</scope>
    <source>
        <strain evidence="3">KCTC 23969</strain>
    </source>
</reference>
<dbReference type="OrthoDB" id="1202461at2"/>
<keyword evidence="1" id="KW-0812">Transmembrane</keyword>
<evidence type="ECO:0000313" key="2">
    <source>
        <dbReference type="EMBL" id="OBY63732.1"/>
    </source>
</evidence>
<protein>
    <submittedName>
        <fullName evidence="2">Uncharacterized protein</fullName>
    </submittedName>
</protein>